<feature type="domain" description="Methyltransferase type 11" evidence="1">
    <location>
        <begin position="37"/>
        <end position="133"/>
    </location>
</feature>
<dbReference type="Proteomes" id="UP000334019">
    <property type="component" value="Chromosome"/>
</dbReference>
<dbReference type="InterPro" id="IPR050508">
    <property type="entry name" value="Methyltransf_Superfamily"/>
</dbReference>
<dbReference type="RefSeq" id="WP_153760901.1">
    <property type="nucleotide sequence ID" value="NZ_CP045851.1"/>
</dbReference>
<dbReference type="InterPro" id="IPR029063">
    <property type="entry name" value="SAM-dependent_MTases_sf"/>
</dbReference>
<dbReference type="GO" id="GO:0008757">
    <property type="term" value="F:S-adenosylmethionine-dependent methyltransferase activity"/>
    <property type="evidence" value="ECO:0007669"/>
    <property type="project" value="InterPro"/>
</dbReference>
<evidence type="ECO:0000313" key="2">
    <source>
        <dbReference type="EMBL" id="QGG96799.1"/>
    </source>
</evidence>
<evidence type="ECO:0000313" key="3">
    <source>
        <dbReference type="Proteomes" id="UP000334019"/>
    </source>
</evidence>
<sequence length="197" mass="21264">MSRVEAAFCRSAPWRAFTERIVVPWVLRGEELAGDVLEIGSGAGANAAVIAETQPETRVTATDLDPTMVAAARARLARYGARAIVADADSTRLPFDDDHFDAAVSLLMLHHVINWELAICELARVIRPGGRVVGYDLIATPGARLLHLADRSPHRLLTRNDLARQLTDSGFHDVDVTPALGGLVARFHATLPTSSRG</sequence>
<dbReference type="SUPFAM" id="SSF53335">
    <property type="entry name" value="S-adenosyl-L-methionine-dependent methyltransferases"/>
    <property type="match status" value="1"/>
</dbReference>
<proteinExistence type="predicted"/>
<keyword evidence="2" id="KW-0489">Methyltransferase</keyword>
<dbReference type="PANTHER" id="PTHR42912">
    <property type="entry name" value="METHYLTRANSFERASE"/>
    <property type="match status" value="1"/>
</dbReference>
<dbReference type="EMBL" id="CP045851">
    <property type="protein sequence ID" value="QGG96799.1"/>
    <property type="molecule type" value="Genomic_DNA"/>
</dbReference>
<accession>A0A5Q2RJ49</accession>
<keyword evidence="3" id="KW-1185">Reference proteome</keyword>
<dbReference type="Gene3D" id="3.40.50.150">
    <property type="entry name" value="Vaccinia Virus protein VP39"/>
    <property type="match status" value="1"/>
</dbReference>
<dbReference type="AlphaFoldDB" id="A0A5Q2RJ49"/>
<keyword evidence="2" id="KW-0808">Transferase</keyword>
<dbReference type="KEGG" id="atq:GH723_17795"/>
<evidence type="ECO:0000259" key="1">
    <source>
        <dbReference type="Pfam" id="PF08241"/>
    </source>
</evidence>
<gene>
    <name evidence="2" type="ORF">GH723_17795</name>
</gene>
<dbReference type="Pfam" id="PF08241">
    <property type="entry name" value="Methyltransf_11"/>
    <property type="match status" value="1"/>
</dbReference>
<name>A0A5Q2RJ49_9ACTN</name>
<dbReference type="InterPro" id="IPR013216">
    <property type="entry name" value="Methyltransf_11"/>
</dbReference>
<protein>
    <submittedName>
        <fullName evidence="2">Methyltransferase domain-containing protein</fullName>
    </submittedName>
</protein>
<dbReference type="CDD" id="cd02440">
    <property type="entry name" value="AdoMet_MTases"/>
    <property type="match status" value="1"/>
</dbReference>
<organism evidence="2 3">
    <name type="scientific">Actinomarinicola tropica</name>
    <dbReference type="NCBI Taxonomy" id="2789776"/>
    <lineage>
        <taxon>Bacteria</taxon>
        <taxon>Bacillati</taxon>
        <taxon>Actinomycetota</taxon>
        <taxon>Acidimicrobiia</taxon>
        <taxon>Acidimicrobiales</taxon>
        <taxon>Iamiaceae</taxon>
        <taxon>Actinomarinicola</taxon>
    </lineage>
</organism>
<reference evidence="2 3" key="1">
    <citation type="submission" date="2019-11" db="EMBL/GenBank/DDBJ databases">
        <authorList>
            <person name="He Y."/>
        </authorList>
    </citation>
    <scope>NUCLEOTIDE SEQUENCE [LARGE SCALE GENOMIC DNA]</scope>
    <source>
        <strain evidence="2 3">SCSIO 58843</strain>
    </source>
</reference>
<dbReference type="PANTHER" id="PTHR42912:SF93">
    <property type="entry name" value="N6-ADENOSINE-METHYLTRANSFERASE TMT1A"/>
    <property type="match status" value="1"/>
</dbReference>
<dbReference type="GO" id="GO:0032259">
    <property type="term" value="P:methylation"/>
    <property type="evidence" value="ECO:0007669"/>
    <property type="project" value="UniProtKB-KW"/>
</dbReference>